<dbReference type="Pfam" id="PF13450">
    <property type="entry name" value="NAD_binding_8"/>
    <property type="match status" value="1"/>
</dbReference>
<organism evidence="2 3">
    <name type="scientific">Zizania palustris</name>
    <name type="common">Northern wild rice</name>
    <dbReference type="NCBI Taxonomy" id="103762"/>
    <lineage>
        <taxon>Eukaryota</taxon>
        <taxon>Viridiplantae</taxon>
        <taxon>Streptophyta</taxon>
        <taxon>Embryophyta</taxon>
        <taxon>Tracheophyta</taxon>
        <taxon>Spermatophyta</taxon>
        <taxon>Magnoliopsida</taxon>
        <taxon>Liliopsida</taxon>
        <taxon>Poales</taxon>
        <taxon>Poaceae</taxon>
        <taxon>BOP clade</taxon>
        <taxon>Oryzoideae</taxon>
        <taxon>Oryzeae</taxon>
        <taxon>Zizaniinae</taxon>
        <taxon>Zizania</taxon>
    </lineage>
</organism>
<dbReference type="OrthoDB" id="2161133at2759"/>
<evidence type="ECO:0000259" key="1">
    <source>
        <dbReference type="Pfam" id="PF02906"/>
    </source>
</evidence>
<sequence>MSAAASATNVAVIGGGISGAVCASLLAARGVAVTLFDSGRGAGGRMAQRREVMEDGTELRFDHGAPYFTVSNNEVARVVNGWEARGLVAEWKAMFACFDREAGKFTNYEKEETTKKYVGVPGMNSICKSLCLDDGVVAKFGVTIGKMDWIQDRCSWSLASLDGRDLGNFDYIVATDKNIASPRFYGLTGRPPLLDLSLLPQLSMMIQDIPVRPIFSLMLAFADPLTKVPVQGFSFDNSDYLSWAFCDSSKPGHAHIPLNSQSWVLHSTAEYASKVINIIGPRKPSADDLAKVAEELLKEFQATGLNIPHPIFMKAHRWGSAFPATTVGGEDKCIWDKSIKLAICGDFCVGATGSDVSLLPCYAMDQHTNIESRLSARVNPIKHKEIAVNTKPLEEAVKISLKDCLACSGCITSVETIMLEKQSLGDFVTRINSGKAVIVYVSPHSRPSLAAFFGLSQSQVFRKLTVLFNSMGVKAVYDTSCSRDLSLIEACIEFVAHYQKNQLSNGREAGNNLPMLSSACPEDVHDVFVFSNEDKAITESKSVDFMTLEESPLDRLLTNVDDDGHLYGVSGGSWDFREVTLGE</sequence>
<accession>A0A8J5VUX7</accession>
<dbReference type="Proteomes" id="UP000729402">
    <property type="component" value="Unassembled WGS sequence"/>
</dbReference>
<dbReference type="EMBL" id="JAAALK010000286">
    <property type="protein sequence ID" value="KAG8061098.1"/>
    <property type="molecule type" value="Genomic_DNA"/>
</dbReference>
<dbReference type="PANTHER" id="PTHR16128">
    <property type="entry name" value="FAD/NAD(P)-BINDING OXIDOREDUCTASE FAMILY PROTEIN"/>
    <property type="match status" value="1"/>
</dbReference>
<dbReference type="PANTHER" id="PTHR16128:SF5">
    <property type="entry name" value="FAD_NAD(P)-BINDING OXIDOREDUCTASE FAMILY PROTEIN"/>
    <property type="match status" value="1"/>
</dbReference>
<protein>
    <recommendedName>
        <fullName evidence="1">Iron hydrogenase large subunit C-terminal domain-containing protein</fullName>
    </recommendedName>
</protein>
<evidence type="ECO:0000313" key="2">
    <source>
        <dbReference type="EMBL" id="KAG8061098.1"/>
    </source>
</evidence>
<proteinExistence type="predicted"/>
<dbReference type="Pfam" id="PF02906">
    <property type="entry name" value="Fe_hyd_lg_C"/>
    <property type="match status" value="1"/>
</dbReference>
<evidence type="ECO:0000313" key="3">
    <source>
        <dbReference type="Proteomes" id="UP000729402"/>
    </source>
</evidence>
<reference evidence="2" key="2">
    <citation type="submission" date="2021-02" db="EMBL/GenBank/DDBJ databases">
        <authorList>
            <person name="Kimball J.A."/>
            <person name="Haas M.W."/>
            <person name="Macchietto M."/>
            <person name="Kono T."/>
            <person name="Duquette J."/>
            <person name="Shao M."/>
        </authorList>
    </citation>
    <scope>NUCLEOTIDE SEQUENCE</scope>
    <source>
        <tissue evidence="2">Fresh leaf tissue</tissue>
    </source>
</reference>
<gene>
    <name evidence="2" type="ORF">GUJ93_ZPchr0003g16989</name>
</gene>
<dbReference type="AlphaFoldDB" id="A0A8J5VUX7"/>
<feature type="domain" description="Iron hydrogenase large subunit C-terminal" evidence="1">
    <location>
        <begin position="435"/>
        <end position="522"/>
    </location>
</feature>
<name>A0A8J5VUX7_ZIZPA</name>
<reference evidence="2" key="1">
    <citation type="journal article" date="2021" name="bioRxiv">
        <title>Whole Genome Assembly and Annotation of Northern Wild Rice, Zizania palustris L., Supports a Whole Genome Duplication in the Zizania Genus.</title>
        <authorList>
            <person name="Haas M."/>
            <person name="Kono T."/>
            <person name="Macchietto M."/>
            <person name="Millas R."/>
            <person name="McGilp L."/>
            <person name="Shao M."/>
            <person name="Duquette J."/>
            <person name="Hirsch C.N."/>
            <person name="Kimball J."/>
        </authorList>
    </citation>
    <scope>NUCLEOTIDE SEQUENCE</scope>
    <source>
        <tissue evidence="2">Fresh leaf tissue</tissue>
    </source>
</reference>
<comment type="caution">
    <text evidence="2">The sequence shown here is derived from an EMBL/GenBank/DDBJ whole genome shotgun (WGS) entry which is preliminary data.</text>
</comment>
<keyword evidence="3" id="KW-1185">Reference proteome</keyword>
<dbReference type="InterPro" id="IPR004108">
    <property type="entry name" value="Fe_hydrogenase_lsu_C"/>
</dbReference>